<accession>A0A4Y9ZNB0</accession>
<evidence type="ECO:0000313" key="3">
    <source>
        <dbReference type="Proteomes" id="UP000298061"/>
    </source>
</evidence>
<evidence type="ECO:0000313" key="2">
    <source>
        <dbReference type="EMBL" id="TFY76282.1"/>
    </source>
</evidence>
<dbReference type="AlphaFoldDB" id="A0A4Y9ZNB0"/>
<comment type="caution">
    <text evidence="2">The sequence shown here is derived from an EMBL/GenBank/DDBJ whole genome shotgun (WGS) entry which is preliminary data.</text>
</comment>
<dbReference type="EMBL" id="SFCI01001254">
    <property type="protein sequence ID" value="TFY76282.1"/>
    <property type="molecule type" value="Genomic_DNA"/>
</dbReference>
<dbReference type="Pfam" id="PF00651">
    <property type="entry name" value="BTB"/>
    <property type="match status" value="1"/>
</dbReference>
<proteinExistence type="predicted"/>
<sequence length="59" mass="6478">MSQPQSSTEPVMAGAPYLDDDADIVMRSSDGVHFHVHKNFLSKCSPIFADLFSLPQPKS</sequence>
<dbReference type="SUPFAM" id="SSF54695">
    <property type="entry name" value="POZ domain"/>
    <property type="match status" value="1"/>
</dbReference>
<feature type="domain" description="BTB" evidence="1">
    <location>
        <begin position="22"/>
        <end position="59"/>
    </location>
</feature>
<gene>
    <name evidence="2" type="ORF">EWM64_g7730</name>
</gene>
<dbReference type="InterPro" id="IPR000210">
    <property type="entry name" value="BTB/POZ_dom"/>
</dbReference>
<dbReference type="OrthoDB" id="3357985at2759"/>
<dbReference type="Proteomes" id="UP000298061">
    <property type="component" value="Unassembled WGS sequence"/>
</dbReference>
<protein>
    <recommendedName>
        <fullName evidence="1">BTB domain-containing protein</fullName>
    </recommendedName>
</protein>
<dbReference type="InterPro" id="IPR011333">
    <property type="entry name" value="SKP1/BTB/POZ_sf"/>
</dbReference>
<reference evidence="2 3" key="1">
    <citation type="submission" date="2019-02" db="EMBL/GenBank/DDBJ databases">
        <title>Genome sequencing of the rare red list fungi Hericium alpestre (H. flagellum).</title>
        <authorList>
            <person name="Buettner E."/>
            <person name="Kellner H."/>
        </authorList>
    </citation>
    <scope>NUCLEOTIDE SEQUENCE [LARGE SCALE GENOMIC DNA]</scope>
    <source>
        <strain evidence="2 3">DSM 108284</strain>
    </source>
</reference>
<name>A0A4Y9ZNB0_9AGAM</name>
<dbReference type="Gene3D" id="3.30.710.10">
    <property type="entry name" value="Potassium Channel Kv1.1, Chain A"/>
    <property type="match status" value="1"/>
</dbReference>
<keyword evidence="3" id="KW-1185">Reference proteome</keyword>
<evidence type="ECO:0000259" key="1">
    <source>
        <dbReference type="PROSITE" id="PS50097"/>
    </source>
</evidence>
<organism evidence="2 3">
    <name type="scientific">Hericium alpestre</name>
    <dbReference type="NCBI Taxonomy" id="135208"/>
    <lineage>
        <taxon>Eukaryota</taxon>
        <taxon>Fungi</taxon>
        <taxon>Dikarya</taxon>
        <taxon>Basidiomycota</taxon>
        <taxon>Agaricomycotina</taxon>
        <taxon>Agaricomycetes</taxon>
        <taxon>Russulales</taxon>
        <taxon>Hericiaceae</taxon>
        <taxon>Hericium</taxon>
    </lineage>
</organism>
<dbReference type="PROSITE" id="PS50097">
    <property type="entry name" value="BTB"/>
    <property type="match status" value="1"/>
</dbReference>